<dbReference type="InterPro" id="IPR011335">
    <property type="entry name" value="Restrct_endonuc-II-like"/>
</dbReference>
<dbReference type="SUPFAM" id="SSF52980">
    <property type="entry name" value="Restriction endonuclease-like"/>
    <property type="match status" value="1"/>
</dbReference>
<dbReference type="EMBL" id="CZKB01000027">
    <property type="protein sequence ID" value="CUR62232.1"/>
    <property type="molecule type" value="Genomic_DNA"/>
</dbReference>
<sequence length="308" mass="33938">MDLDTRVPFRRQTALDAGVGAKALRGPGFRQVLPGTYVVATTIVTPLVRAQAALLPYDGEAWASHATAARVHDLPIPTISDEHVSVPRAGLRRRHRGVRAHVGRHRATTLVRGVRVTAPLMLFVEMAELLTLVDLVVLGDAMVRRRMFTPEQLVRFCASVRHKAASRARTGAAYVRRDVDSPMETRLRMLIVLAGLPEPQVNLTVRDGDGEVVRKYDLSYPVVRVAIEFNGKVHVLVPGAWEADLGRRDDIDDSGWRLLPVVSSGIYATPGSTLRRIHRVLLSRGLPGTPLRLDEAWRAHFPGHADAA</sequence>
<organism evidence="1">
    <name type="scientific">metagenome</name>
    <dbReference type="NCBI Taxonomy" id="256318"/>
    <lineage>
        <taxon>unclassified sequences</taxon>
        <taxon>metagenomes</taxon>
    </lineage>
</organism>
<reference evidence="1" key="1">
    <citation type="submission" date="2015-08" db="EMBL/GenBank/DDBJ databases">
        <authorList>
            <person name="Babu N.S."/>
            <person name="Beckwith C.J."/>
            <person name="Beseler K.G."/>
            <person name="Brison A."/>
            <person name="Carone J.V."/>
            <person name="Caskin T.P."/>
            <person name="Diamond M."/>
            <person name="Durham M.E."/>
            <person name="Foxe J.M."/>
            <person name="Go M."/>
            <person name="Henderson B.A."/>
            <person name="Jones I.B."/>
            <person name="McGettigan J.A."/>
            <person name="Micheletti S.J."/>
            <person name="Nasrallah M.E."/>
            <person name="Ortiz D."/>
            <person name="Piller C.R."/>
            <person name="Privatt S.R."/>
            <person name="Schneider S.L."/>
            <person name="Sharp S."/>
            <person name="Smith T.C."/>
            <person name="Stanton J.D."/>
            <person name="Ullery H.E."/>
            <person name="Wilson R.J."/>
            <person name="Serrano M.G."/>
            <person name="Buck G."/>
            <person name="Lee V."/>
            <person name="Wang Y."/>
            <person name="Carvalho R."/>
            <person name="Voegtly L."/>
            <person name="Shi R."/>
            <person name="Duckworth R."/>
            <person name="Johnson A."/>
            <person name="Loviza R."/>
            <person name="Walstead R."/>
            <person name="Shah Z."/>
            <person name="Kiflezghi M."/>
            <person name="Wade K."/>
            <person name="Ball S.L."/>
            <person name="Bradley K.W."/>
            <person name="Asai D.J."/>
            <person name="Bowman C.A."/>
            <person name="Russell D.A."/>
            <person name="Pope W.H."/>
            <person name="Jacobs-Sera D."/>
            <person name="Hendrix R.W."/>
            <person name="Hatfull G.F."/>
        </authorList>
    </citation>
    <scope>NUCLEOTIDE SEQUENCE</scope>
</reference>
<name>A0A2P2CL90_9ZZZZ</name>
<accession>A0A2P2CL90</accession>
<proteinExistence type="predicted"/>
<evidence type="ECO:0008006" key="2">
    <source>
        <dbReference type="Google" id="ProtNLM"/>
    </source>
</evidence>
<dbReference type="AlphaFoldDB" id="A0A2P2CL90"/>
<protein>
    <recommendedName>
        <fullName evidence="2">DUF559 domain-containing protein</fullName>
    </recommendedName>
</protein>
<evidence type="ECO:0000313" key="1">
    <source>
        <dbReference type="EMBL" id="CUR62232.1"/>
    </source>
</evidence>
<gene>
    <name evidence="1" type="ORF">NOCA170178</name>
</gene>